<proteinExistence type="predicted"/>
<dbReference type="PANTHER" id="PTHR43065">
    <property type="entry name" value="SENSOR HISTIDINE KINASE"/>
    <property type="match status" value="1"/>
</dbReference>
<gene>
    <name evidence="19" type="ORF">GMPD_35120</name>
    <name evidence="20" type="ORF">M1B72_04210</name>
</gene>
<dbReference type="Gene3D" id="3.30.450.20">
    <property type="entry name" value="PAS domain"/>
    <property type="match status" value="1"/>
</dbReference>
<dbReference type="InterPro" id="IPR036097">
    <property type="entry name" value="HisK_dim/P_sf"/>
</dbReference>
<dbReference type="InterPro" id="IPR036890">
    <property type="entry name" value="HATPase_C_sf"/>
</dbReference>
<dbReference type="SUPFAM" id="SSF55785">
    <property type="entry name" value="PYP-like sensor domain (PAS domain)"/>
    <property type="match status" value="1"/>
</dbReference>
<dbReference type="PROSITE" id="PS50885">
    <property type="entry name" value="HAMP"/>
    <property type="match status" value="1"/>
</dbReference>
<evidence type="ECO:0000256" key="4">
    <source>
        <dbReference type="ARBA" id="ARBA00022475"/>
    </source>
</evidence>
<dbReference type="InterPro" id="IPR003660">
    <property type="entry name" value="HAMP_dom"/>
</dbReference>
<feature type="domain" description="HAMP" evidence="18">
    <location>
        <begin position="339"/>
        <end position="391"/>
    </location>
</feature>
<keyword evidence="4" id="KW-1003">Cell membrane</keyword>
<dbReference type="Gene3D" id="1.10.287.130">
    <property type="match status" value="1"/>
</dbReference>
<reference evidence="19" key="2">
    <citation type="journal article" date="2021" name="Int. J. Syst. Evol. Microbiol.">
        <title>Geomonas silvestris sp. nov., Geomonas paludis sp. nov. and Geomonas limicola sp. nov., isolated from terrestrial environments, and emended description of the genus Geomonas.</title>
        <authorList>
            <person name="Itoh H."/>
            <person name="Xu Z."/>
            <person name="Masuda Y."/>
            <person name="Ushijima N."/>
            <person name="Hayakawa C."/>
            <person name="Shiratori Y."/>
            <person name="Senoo K."/>
        </authorList>
    </citation>
    <scope>NUCLEOTIDE SEQUENCE</scope>
    <source>
        <strain evidence="19">Red736</strain>
    </source>
</reference>
<dbReference type="InterPro" id="IPR013767">
    <property type="entry name" value="PAS_fold"/>
</dbReference>
<dbReference type="CDD" id="cd06225">
    <property type="entry name" value="HAMP"/>
    <property type="match status" value="1"/>
</dbReference>
<dbReference type="Proteomes" id="UP000831485">
    <property type="component" value="Chromosome"/>
</dbReference>
<dbReference type="PIRSF" id="PIRSF037532">
    <property type="entry name" value="STHK_NtrY"/>
    <property type="match status" value="1"/>
</dbReference>
<reference evidence="21" key="1">
    <citation type="submission" date="2020-06" db="EMBL/GenBank/DDBJ databases">
        <title>Draft genomic sequecing of Geomonas sp. Red736.</title>
        <authorList>
            <person name="Itoh H."/>
            <person name="Xu Z.X."/>
            <person name="Ushijima N."/>
            <person name="Masuda Y."/>
            <person name="Shiratori Y."/>
            <person name="Senoo K."/>
        </authorList>
    </citation>
    <scope>NUCLEOTIDE SEQUENCE [LARGE SCALE GENOMIC DNA]</scope>
    <source>
        <strain evidence="21">Red736</strain>
    </source>
</reference>
<dbReference type="InterPro" id="IPR017232">
    <property type="entry name" value="NtrY"/>
</dbReference>
<dbReference type="GO" id="GO:0005886">
    <property type="term" value="C:plasma membrane"/>
    <property type="evidence" value="ECO:0007669"/>
    <property type="project" value="UniProtKB-SubCell"/>
</dbReference>
<dbReference type="Pfam" id="PF19312">
    <property type="entry name" value="NtrY_N"/>
    <property type="match status" value="1"/>
</dbReference>
<evidence type="ECO:0000256" key="6">
    <source>
        <dbReference type="ARBA" id="ARBA00022679"/>
    </source>
</evidence>
<dbReference type="SMART" id="SM00387">
    <property type="entry name" value="HATPase_c"/>
    <property type="match status" value="1"/>
</dbReference>
<dbReference type="SUPFAM" id="SSF55874">
    <property type="entry name" value="ATPase domain of HSP90 chaperone/DNA topoisomerase II/histidine kinase"/>
    <property type="match status" value="1"/>
</dbReference>
<keyword evidence="14" id="KW-0175">Coiled coil</keyword>
<evidence type="ECO:0000259" key="17">
    <source>
        <dbReference type="PROSITE" id="PS50112"/>
    </source>
</evidence>
<evidence type="ECO:0000256" key="7">
    <source>
        <dbReference type="ARBA" id="ARBA00022692"/>
    </source>
</evidence>
<reference evidence="20" key="3">
    <citation type="submission" date="2022-04" db="EMBL/GenBank/DDBJ databases">
        <authorList>
            <person name="Liu G."/>
        </authorList>
    </citation>
    <scope>NUCLEOTIDE SEQUENCE</scope>
    <source>
        <strain evidence="20">RG22</strain>
    </source>
</reference>
<keyword evidence="6" id="KW-0808">Transferase</keyword>
<comment type="subcellular location">
    <subcellularLocation>
        <location evidence="2">Cell membrane</location>
        <topology evidence="2">Multi-pass membrane protein</topology>
    </subcellularLocation>
</comment>
<dbReference type="Gene3D" id="3.30.565.10">
    <property type="entry name" value="Histidine kinase-like ATPase, C-terminal domain"/>
    <property type="match status" value="1"/>
</dbReference>
<keyword evidence="9 19" id="KW-0418">Kinase</keyword>
<evidence type="ECO:0000256" key="2">
    <source>
        <dbReference type="ARBA" id="ARBA00004651"/>
    </source>
</evidence>
<evidence type="ECO:0000313" key="22">
    <source>
        <dbReference type="Proteomes" id="UP000831485"/>
    </source>
</evidence>
<dbReference type="PROSITE" id="PS50112">
    <property type="entry name" value="PAS"/>
    <property type="match status" value="1"/>
</dbReference>
<dbReference type="InterPro" id="IPR003661">
    <property type="entry name" value="HisK_dim/P_dom"/>
</dbReference>
<dbReference type="EMBL" id="BLXY01000010">
    <property type="protein sequence ID" value="GFO65593.1"/>
    <property type="molecule type" value="Genomic_DNA"/>
</dbReference>
<dbReference type="EC" id="2.7.13.3" evidence="3"/>
<accession>A0A6V8N1F7</accession>
<dbReference type="PROSITE" id="PS50109">
    <property type="entry name" value="HIS_KIN"/>
    <property type="match status" value="1"/>
</dbReference>
<feature type="coiled-coil region" evidence="14">
    <location>
        <begin position="390"/>
        <end position="417"/>
    </location>
</feature>
<evidence type="ECO:0000256" key="1">
    <source>
        <dbReference type="ARBA" id="ARBA00000085"/>
    </source>
</evidence>
<keyword evidence="10 20" id="KW-0067">ATP-binding</keyword>
<dbReference type="SUPFAM" id="SSF158472">
    <property type="entry name" value="HAMP domain-like"/>
    <property type="match status" value="1"/>
</dbReference>
<dbReference type="InterPro" id="IPR003594">
    <property type="entry name" value="HATPase_dom"/>
</dbReference>
<evidence type="ECO:0000259" key="16">
    <source>
        <dbReference type="PROSITE" id="PS50109"/>
    </source>
</evidence>
<dbReference type="Pfam" id="PF00672">
    <property type="entry name" value="HAMP"/>
    <property type="match status" value="1"/>
</dbReference>
<dbReference type="EMBL" id="CP096574">
    <property type="protein sequence ID" value="UPU36922.1"/>
    <property type="molecule type" value="Genomic_DNA"/>
</dbReference>
<feature type="domain" description="Histidine kinase" evidence="16">
    <location>
        <begin position="541"/>
        <end position="753"/>
    </location>
</feature>
<evidence type="ECO:0000256" key="10">
    <source>
        <dbReference type="ARBA" id="ARBA00022840"/>
    </source>
</evidence>
<evidence type="ECO:0000313" key="20">
    <source>
        <dbReference type="EMBL" id="UPU36922.1"/>
    </source>
</evidence>
<keyword evidence="8" id="KW-0547">Nucleotide-binding</keyword>
<name>A0A6V8N1F7_9BACT</name>
<protein>
    <recommendedName>
        <fullName evidence="3">histidine kinase</fullName>
        <ecNumber evidence="3">2.7.13.3</ecNumber>
    </recommendedName>
</protein>
<feature type="transmembrane region" description="Helical" evidence="15">
    <location>
        <begin position="64"/>
        <end position="85"/>
    </location>
</feature>
<dbReference type="SMART" id="SM00388">
    <property type="entry name" value="HisKA"/>
    <property type="match status" value="1"/>
</dbReference>
<evidence type="ECO:0000313" key="19">
    <source>
        <dbReference type="EMBL" id="GFO65593.1"/>
    </source>
</evidence>
<dbReference type="InterPro" id="IPR005467">
    <property type="entry name" value="His_kinase_dom"/>
</dbReference>
<evidence type="ECO:0000256" key="9">
    <source>
        <dbReference type="ARBA" id="ARBA00022777"/>
    </source>
</evidence>
<dbReference type="Pfam" id="PF00512">
    <property type="entry name" value="HisKA"/>
    <property type="match status" value="1"/>
</dbReference>
<evidence type="ECO:0000256" key="8">
    <source>
        <dbReference type="ARBA" id="ARBA00022741"/>
    </source>
</evidence>
<evidence type="ECO:0000256" key="12">
    <source>
        <dbReference type="ARBA" id="ARBA00023012"/>
    </source>
</evidence>
<keyword evidence="22" id="KW-1185">Reference proteome</keyword>
<keyword evidence="5" id="KW-0597">Phosphoprotein</keyword>
<feature type="domain" description="PAS" evidence="17">
    <location>
        <begin position="410"/>
        <end position="480"/>
    </location>
</feature>
<dbReference type="Pfam" id="PF00989">
    <property type="entry name" value="PAS"/>
    <property type="match status" value="1"/>
</dbReference>
<dbReference type="InterPro" id="IPR035965">
    <property type="entry name" value="PAS-like_dom_sf"/>
</dbReference>
<dbReference type="AlphaFoldDB" id="A0A6V8N1F7"/>
<evidence type="ECO:0000256" key="15">
    <source>
        <dbReference type="SAM" id="Phobius"/>
    </source>
</evidence>
<dbReference type="SMART" id="SM00091">
    <property type="entry name" value="PAS"/>
    <property type="match status" value="1"/>
</dbReference>
<comment type="catalytic activity">
    <reaction evidence="1">
        <text>ATP + protein L-histidine = ADP + protein N-phospho-L-histidine.</text>
        <dbReference type="EC" id="2.7.13.3"/>
    </reaction>
</comment>
<dbReference type="GO" id="GO:0006355">
    <property type="term" value="P:regulation of DNA-templated transcription"/>
    <property type="evidence" value="ECO:0007669"/>
    <property type="project" value="InterPro"/>
</dbReference>
<dbReference type="InterPro" id="IPR004358">
    <property type="entry name" value="Sig_transdc_His_kin-like_C"/>
</dbReference>
<keyword evidence="13 15" id="KW-0472">Membrane</keyword>
<dbReference type="InterPro" id="IPR045671">
    <property type="entry name" value="NtrY-like_N"/>
</dbReference>
<evidence type="ECO:0000256" key="11">
    <source>
        <dbReference type="ARBA" id="ARBA00022989"/>
    </source>
</evidence>
<dbReference type="InterPro" id="IPR000014">
    <property type="entry name" value="PAS"/>
</dbReference>
<feature type="transmembrane region" description="Helical" evidence="15">
    <location>
        <begin position="315"/>
        <end position="338"/>
    </location>
</feature>
<dbReference type="GO" id="GO:0005524">
    <property type="term" value="F:ATP binding"/>
    <property type="evidence" value="ECO:0007669"/>
    <property type="project" value="UniProtKB-KW"/>
</dbReference>
<keyword evidence="11 15" id="KW-1133">Transmembrane helix</keyword>
<dbReference type="NCBIfam" id="TIGR00229">
    <property type="entry name" value="sensory_box"/>
    <property type="match status" value="1"/>
</dbReference>
<dbReference type="CDD" id="cd00082">
    <property type="entry name" value="HisKA"/>
    <property type="match status" value="1"/>
</dbReference>
<feature type="transmembrane region" description="Helical" evidence="15">
    <location>
        <begin position="106"/>
        <end position="131"/>
    </location>
</feature>
<dbReference type="PANTHER" id="PTHR43065:SF42">
    <property type="entry name" value="TWO-COMPONENT SENSOR PPRA"/>
    <property type="match status" value="1"/>
</dbReference>
<dbReference type="Pfam" id="PF02518">
    <property type="entry name" value="HATPase_c"/>
    <property type="match status" value="1"/>
</dbReference>
<evidence type="ECO:0000259" key="18">
    <source>
        <dbReference type="PROSITE" id="PS50885"/>
    </source>
</evidence>
<evidence type="ECO:0000256" key="5">
    <source>
        <dbReference type="ARBA" id="ARBA00022553"/>
    </source>
</evidence>
<evidence type="ECO:0000256" key="3">
    <source>
        <dbReference type="ARBA" id="ARBA00012438"/>
    </source>
</evidence>
<evidence type="ECO:0000256" key="14">
    <source>
        <dbReference type="SAM" id="Coils"/>
    </source>
</evidence>
<keyword evidence="7 15" id="KW-0812">Transmembrane</keyword>
<sequence>MPMSDEKGGLPPQIQGTELPAGEIRKRKREAIIVCVSLFMIVLLTYLEIHLSRLSSEVPMGSNIVIFAIINVIILLIILLVYLVFRNITKLFLERRKNTPGAKLRTKLVLAFVTLSLVPTMLLFFVSAGFITNSIQNWFNKQVETSLNESMEVAQVYYKTSAANALYYGEQISEAIKERKLLNEENLPQLKALVRQKQREYNLGVVEVFSAQREELFRAGNPKLPLGEFTNPSSEDINVGLAGQQLTRVNAIGKADLIRGIVPIRSNFNGNDVVGVIVVNYYVPYSLVSKMREISASYHEFRQLKIMKHPIATGYILTLFLITMVIVFLAVWFGVYLARSLTIPIQELAEATRQVAEGNLDVHLGEGGGDEIGMLIASFNRMTEDLRENQLALQHTNEELQKSNMELEQRRRYMEAVLANVTAGIISVDKGGLLTTVNKSAEKLLLINSDKVTGKNFREVLQAEHLDIVKGLLRDMVLDKHDAIVRQVTIPMRDGELTLLTNLTVLKDENDAFMGMVVVLDDLTSLIKAQRMAAWREVARRIAHEIKNPLTPIQLSAQRLRKRYLSRFAGEEEVFDQCTNMIIKSVDELKGLVNEFSNFARMPASVPKPNDLNDILKEALTLYVEAHRHIRFTLNADEQMPAIMLDRDQIKRVVINLLDNAVAAIEGDGEIELATRYDSTLKMATFTVSDTGHGIAAEDRPRLFEPYFSRKKSGTGLGLAIVNTIISDHHGFIRAKENHPKGSRFIIELPADA</sequence>
<dbReference type="Proteomes" id="UP000568888">
    <property type="component" value="Unassembled WGS sequence"/>
</dbReference>
<dbReference type="SUPFAM" id="SSF47384">
    <property type="entry name" value="Homodimeric domain of signal transducing histidine kinase"/>
    <property type="match status" value="1"/>
</dbReference>
<feature type="transmembrane region" description="Helical" evidence="15">
    <location>
        <begin position="31"/>
        <end position="52"/>
    </location>
</feature>
<dbReference type="SMART" id="SM00304">
    <property type="entry name" value="HAMP"/>
    <property type="match status" value="1"/>
</dbReference>
<evidence type="ECO:0000256" key="13">
    <source>
        <dbReference type="ARBA" id="ARBA00023136"/>
    </source>
</evidence>
<organism evidence="19 21">
    <name type="scientific">Geomonas paludis</name>
    <dbReference type="NCBI Taxonomy" id="2740185"/>
    <lineage>
        <taxon>Bacteria</taxon>
        <taxon>Pseudomonadati</taxon>
        <taxon>Thermodesulfobacteriota</taxon>
        <taxon>Desulfuromonadia</taxon>
        <taxon>Geobacterales</taxon>
        <taxon>Geobacteraceae</taxon>
        <taxon>Geomonas</taxon>
    </lineage>
</organism>
<dbReference type="Gene3D" id="6.10.340.10">
    <property type="match status" value="1"/>
</dbReference>
<dbReference type="PRINTS" id="PR00344">
    <property type="entry name" value="BCTRLSENSOR"/>
</dbReference>
<dbReference type="RefSeq" id="WP_183349832.1">
    <property type="nucleotide sequence ID" value="NZ_BLXY01000010.1"/>
</dbReference>
<evidence type="ECO:0000313" key="21">
    <source>
        <dbReference type="Proteomes" id="UP000568888"/>
    </source>
</evidence>
<keyword evidence="12" id="KW-0902">Two-component regulatory system</keyword>
<dbReference type="GO" id="GO:0000155">
    <property type="term" value="F:phosphorelay sensor kinase activity"/>
    <property type="evidence" value="ECO:0007669"/>
    <property type="project" value="InterPro"/>
</dbReference>